<proteinExistence type="inferred from homology"/>
<comment type="caution">
    <text evidence="11">The sequence shown here is derived from an EMBL/GenBank/DDBJ whole genome shotgun (WGS) entry which is preliminary data.</text>
</comment>
<evidence type="ECO:0000256" key="5">
    <source>
        <dbReference type="ARBA" id="ARBA00022723"/>
    </source>
</evidence>
<comment type="cofactor">
    <cofactor evidence="1">
        <name>Mg(2+)</name>
        <dbReference type="ChEBI" id="CHEBI:18420"/>
    </cofactor>
</comment>
<dbReference type="InterPro" id="IPR050264">
    <property type="entry name" value="Bact_CCA-adding_enz_type3_sf"/>
</dbReference>
<keyword evidence="7" id="KW-0460">Magnesium</keyword>
<evidence type="ECO:0000313" key="11">
    <source>
        <dbReference type="EMBL" id="GGX62502.1"/>
    </source>
</evidence>
<evidence type="ECO:0000256" key="8">
    <source>
        <dbReference type="RuleBase" id="RU003953"/>
    </source>
</evidence>
<dbReference type="EMBL" id="BMYV01000001">
    <property type="protein sequence ID" value="GGX62502.1"/>
    <property type="molecule type" value="Genomic_DNA"/>
</dbReference>
<keyword evidence="2 8" id="KW-0808">Transferase</keyword>
<organism evidence="11 12">
    <name type="scientific">Litorimonas cladophorae</name>
    <dbReference type="NCBI Taxonomy" id="1220491"/>
    <lineage>
        <taxon>Bacteria</taxon>
        <taxon>Pseudomonadati</taxon>
        <taxon>Pseudomonadota</taxon>
        <taxon>Alphaproteobacteria</taxon>
        <taxon>Maricaulales</taxon>
        <taxon>Robiginitomaculaceae</taxon>
    </lineage>
</organism>
<name>A0A918NCK0_9PROT</name>
<sequence length="410" mass="45647">MMKLDPKQFPWMRDAAINALFDAMPEGSLRFVGGCVRNALWGAPVADTDLACQLEPTEVIAALNHAGIRNIPTGIEHGTVTAVIAGQPYEITSLRRDVETDGRRATVSYTTIWSEDAQRRDLTINALYADWDGVVYDPTGLGLEDIQTRKFRFVGEAAARVQEDYLRILRFFRFLAWYGGQEKVDAASLKACREHQAGLKKLSSERVWMEVKNLLSAPNPIRACHIMLTNGILETILPEANNVDGLEAIIRLEAREGLKPDPLLRLMAMSPREPLQMALLTKRLKMSKSETNRLRGWADDGAQLSTDMPERDRLAAIYRSGKQVILDRSRLRAAGESDPIQSSRWMVLADLAMGWQPPKFPITGKDLAQAGVPKGPAMGKAMRALEALWVRSGFSTEKPQLLAALKFMGY</sequence>
<dbReference type="GO" id="GO:0000049">
    <property type="term" value="F:tRNA binding"/>
    <property type="evidence" value="ECO:0007669"/>
    <property type="project" value="TreeGrafter"/>
</dbReference>
<feature type="domain" description="Poly A polymerase head" evidence="9">
    <location>
        <begin position="29"/>
        <end position="151"/>
    </location>
</feature>
<dbReference type="RefSeq" id="WP_189582313.1">
    <property type="nucleotide sequence ID" value="NZ_BMYV01000001.1"/>
</dbReference>
<dbReference type="CDD" id="cd05398">
    <property type="entry name" value="NT_ClassII-CCAase"/>
    <property type="match status" value="1"/>
</dbReference>
<dbReference type="Gene3D" id="3.30.460.10">
    <property type="entry name" value="Beta Polymerase, domain 2"/>
    <property type="match status" value="1"/>
</dbReference>
<dbReference type="InterPro" id="IPR002646">
    <property type="entry name" value="PolA_pol_head_dom"/>
</dbReference>
<dbReference type="Pfam" id="PF12627">
    <property type="entry name" value="PolyA_pol_RNAbd"/>
    <property type="match status" value="1"/>
</dbReference>
<evidence type="ECO:0000256" key="7">
    <source>
        <dbReference type="ARBA" id="ARBA00022842"/>
    </source>
</evidence>
<dbReference type="Pfam" id="PF01743">
    <property type="entry name" value="PolyA_pol"/>
    <property type="match status" value="1"/>
</dbReference>
<dbReference type="GO" id="GO:0000166">
    <property type="term" value="F:nucleotide binding"/>
    <property type="evidence" value="ECO:0007669"/>
    <property type="project" value="UniProtKB-KW"/>
</dbReference>
<dbReference type="PANTHER" id="PTHR46173">
    <property type="entry name" value="CCA TRNA NUCLEOTIDYLTRANSFERASE 1, MITOCHONDRIAL"/>
    <property type="match status" value="1"/>
</dbReference>
<dbReference type="AlphaFoldDB" id="A0A918NCK0"/>
<protein>
    <submittedName>
        <fullName evidence="11">Cytidine(C)-cytidine(C)-adenosine (A)]-adding enzyme</fullName>
    </submittedName>
</protein>
<evidence type="ECO:0000256" key="1">
    <source>
        <dbReference type="ARBA" id="ARBA00001946"/>
    </source>
</evidence>
<keyword evidence="3" id="KW-0819">tRNA processing</keyword>
<gene>
    <name evidence="11" type="ORF">GCM10011309_10590</name>
</gene>
<reference evidence="11 12" key="1">
    <citation type="journal article" date="2014" name="Int. J. Syst. Evol. Microbiol.">
        <title>Complete genome sequence of Corynebacterium casei LMG S-19264T (=DSM 44701T), isolated from a smear-ripened cheese.</title>
        <authorList>
            <consortium name="US DOE Joint Genome Institute (JGI-PGF)"/>
            <person name="Walter F."/>
            <person name="Albersmeier A."/>
            <person name="Kalinowski J."/>
            <person name="Ruckert C."/>
        </authorList>
    </citation>
    <scope>NUCLEOTIDE SEQUENCE [LARGE SCALE GENOMIC DNA]</scope>
    <source>
        <strain evidence="11 12">KCTC 23968</strain>
    </source>
</reference>
<comment type="similarity">
    <text evidence="8">Belongs to the tRNA nucleotidyltransferase/poly(A) polymerase family.</text>
</comment>
<evidence type="ECO:0000313" key="12">
    <source>
        <dbReference type="Proteomes" id="UP000600865"/>
    </source>
</evidence>
<evidence type="ECO:0000256" key="2">
    <source>
        <dbReference type="ARBA" id="ARBA00022679"/>
    </source>
</evidence>
<dbReference type="InterPro" id="IPR043519">
    <property type="entry name" value="NT_sf"/>
</dbReference>
<accession>A0A918NCK0</accession>
<evidence type="ECO:0000256" key="6">
    <source>
        <dbReference type="ARBA" id="ARBA00022741"/>
    </source>
</evidence>
<keyword evidence="5" id="KW-0479">Metal-binding</keyword>
<feature type="domain" description="tRNA nucleotidyltransferase/poly(A) polymerase RNA and SrmB- binding" evidence="10">
    <location>
        <begin position="184"/>
        <end position="241"/>
    </location>
</feature>
<dbReference type="InterPro" id="IPR032828">
    <property type="entry name" value="PolyA_RNA-bd"/>
</dbReference>
<dbReference type="GO" id="GO:0016779">
    <property type="term" value="F:nucleotidyltransferase activity"/>
    <property type="evidence" value="ECO:0007669"/>
    <property type="project" value="UniProtKB-KW"/>
</dbReference>
<dbReference type="SUPFAM" id="SSF81891">
    <property type="entry name" value="Poly A polymerase C-terminal region-like"/>
    <property type="match status" value="1"/>
</dbReference>
<dbReference type="Gene3D" id="1.10.3090.10">
    <property type="entry name" value="cca-adding enzyme, domain 2"/>
    <property type="match status" value="1"/>
</dbReference>
<keyword evidence="8" id="KW-0694">RNA-binding</keyword>
<dbReference type="GO" id="GO:0046872">
    <property type="term" value="F:metal ion binding"/>
    <property type="evidence" value="ECO:0007669"/>
    <property type="project" value="UniProtKB-KW"/>
</dbReference>
<evidence type="ECO:0000259" key="10">
    <source>
        <dbReference type="Pfam" id="PF12627"/>
    </source>
</evidence>
<keyword evidence="12" id="KW-1185">Reference proteome</keyword>
<keyword evidence="4" id="KW-0548">Nucleotidyltransferase</keyword>
<evidence type="ECO:0000259" key="9">
    <source>
        <dbReference type="Pfam" id="PF01743"/>
    </source>
</evidence>
<dbReference type="Proteomes" id="UP000600865">
    <property type="component" value="Unassembled WGS sequence"/>
</dbReference>
<dbReference type="GO" id="GO:0008033">
    <property type="term" value="P:tRNA processing"/>
    <property type="evidence" value="ECO:0007669"/>
    <property type="project" value="UniProtKB-KW"/>
</dbReference>
<evidence type="ECO:0000256" key="3">
    <source>
        <dbReference type="ARBA" id="ARBA00022694"/>
    </source>
</evidence>
<evidence type="ECO:0000256" key="4">
    <source>
        <dbReference type="ARBA" id="ARBA00022695"/>
    </source>
</evidence>
<dbReference type="PANTHER" id="PTHR46173:SF1">
    <property type="entry name" value="CCA TRNA NUCLEOTIDYLTRANSFERASE 1, MITOCHONDRIAL"/>
    <property type="match status" value="1"/>
</dbReference>
<keyword evidence="6" id="KW-0547">Nucleotide-binding</keyword>
<dbReference type="SUPFAM" id="SSF81301">
    <property type="entry name" value="Nucleotidyltransferase"/>
    <property type="match status" value="1"/>
</dbReference>